<feature type="compositionally biased region" description="Low complexity" evidence="1">
    <location>
        <begin position="124"/>
        <end position="134"/>
    </location>
</feature>
<protein>
    <submittedName>
        <fullName evidence="2">Uncharacterized protein</fullName>
    </submittedName>
</protein>
<evidence type="ECO:0000313" key="3">
    <source>
        <dbReference type="Proteomes" id="UP001066276"/>
    </source>
</evidence>
<comment type="caution">
    <text evidence="2">The sequence shown here is derived from an EMBL/GenBank/DDBJ whole genome shotgun (WGS) entry which is preliminary data.</text>
</comment>
<evidence type="ECO:0000313" key="2">
    <source>
        <dbReference type="EMBL" id="KAJ1213643.1"/>
    </source>
</evidence>
<dbReference type="AlphaFoldDB" id="A0AAV7WK08"/>
<organism evidence="2 3">
    <name type="scientific">Pleurodeles waltl</name>
    <name type="common">Iberian ribbed newt</name>
    <dbReference type="NCBI Taxonomy" id="8319"/>
    <lineage>
        <taxon>Eukaryota</taxon>
        <taxon>Metazoa</taxon>
        <taxon>Chordata</taxon>
        <taxon>Craniata</taxon>
        <taxon>Vertebrata</taxon>
        <taxon>Euteleostomi</taxon>
        <taxon>Amphibia</taxon>
        <taxon>Batrachia</taxon>
        <taxon>Caudata</taxon>
        <taxon>Salamandroidea</taxon>
        <taxon>Salamandridae</taxon>
        <taxon>Pleurodelinae</taxon>
        <taxon>Pleurodeles</taxon>
    </lineage>
</organism>
<sequence length="134" mass="15566">MKVCREQKCQRRGICPQERGRGKKKPETEIRKSQQLRPLKPMKVCREQECQRRGICPQERGRGKKKPETGIRKCQQLHPLKPMKVCREQECQRRGICPQVSGRLLVGERPRQEETGNRNKEEPAAAPIEANESL</sequence>
<evidence type="ECO:0000256" key="1">
    <source>
        <dbReference type="SAM" id="MobiDB-lite"/>
    </source>
</evidence>
<feature type="region of interest" description="Disordered" evidence="1">
    <location>
        <begin position="106"/>
        <end position="134"/>
    </location>
</feature>
<keyword evidence="3" id="KW-1185">Reference proteome</keyword>
<accession>A0AAV7WK08</accession>
<proteinExistence type="predicted"/>
<dbReference type="EMBL" id="JANPWB010000001">
    <property type="protein sequence ID" value="KAJ1213643.1"/>
    <property type="molecule type" value="Genomic_DNA"/>
</dbReference>
<name>A0AAV7WK08_PLEWA</name>
<feature type="compositionally biased region" description="Basic and acidic residues" evidence="1">
    <location>
        <begin position="106"/>
        <end position="123"/>
    </location>
</feature>
<gene>
    <name evidence="2" type="ORF">NDU88_001275</name>
</gene>
<dbReference type="Proteomes" id="UP001066276">
    <property type="component" value="Chromosome 1_1"/>
</dbReference>
<reference evidence="2" key="1">
    <citation type="journal article" date="2022" name="bioRxiv">
        <title>Sequencing and chromosome-scale assembly of the giantPleurodeles waltlgenome.</title>
        <authorList>
            <person name="Brown T."/>
            <person name="Elewa A."/>
            <person name="Iarovenko S."/>
            <person name="Subramanian E."/>
            <person name="Araus A.J."/>
            <person name="Petzold A."/>
            <person name="Susuki M."/>
            <person name="Suzuki K.-i.T."/>
            <person name="Hayashi T."/>
            <person name="Toyoda A."/>
            <person name="Oliveira C."/>
            <person name="Osipova E."/>
            <person name="Leigh N.D."/>
            <person name="Simon A."/>
            <person name="Yun M.H."/>
        </authorList>
    </citation>
    <scope>NUCLEOTIDE SEQUENCE</scope>
    <source>
        <strain evidence="2">20211129_DDA</strain>
        <tissue evidence="2">Liver</tissue>
    </source>
</reference>